<dbReference type="FunCoup" id="A0A7G1G570">
    <property type="interactions" value="26"/>
</dbReference>
<dbReference type="SUPFAM" id="SSF56300">
    <property type="entry name" value="Metallo-dependent phosphatases"/>
    <property type="match status" value="1"/>
</dbReference>
<dbReference type="InterPro" id="IPR041796">
    <property type="entry name" value="Mre11_N"/>
</dbReference>
<dbReference type="KEGG" id="ocy:OSSY52_13960"/>
<dbReference type="InterPro" id="IPR004593">
    <property type="entry name" value="SbcD"/>
</dbReference>
<keyword evidence="1 4" id="KW-0540">Nuclease</keyword>
<evidence type="ECO:0000256" key="2">
    <source>
        <dbReference type="ARBA" id="ARBA00022801"/>
    </source>
</evidence>
<dbReference type="CDD" id="cd00840">
    <property type="entry name" value="MPP_Mre11_N"/>
    <property type="match status" value="1"/>
</dbReference>
<keyword evidence="4" id="KW-0233">DNA recombination</keyword>
<evidence type="ECO:0000256" key="3">
    <source>
        <dbReference type="ARBA" id="ARBA00022839"/>
    </source>
</evidence>
<evidence type="ECO:0000313" key="6">
    <source>
        <dbReference type="EMBL" id="BBE31255.1"/>
    </source>
</evidence>
<keyword evidence="3 4" id="KW-0269">Exonuclease</keyword>
<dbReference type="AlphaFoldDB" id="A0A7G1G570"/>
<dbReference type="Gene3D" id="3.60.21.10">
    <property type="match status" value="1"/>
</dbReference>
<dbReference type="GO" id="GO:0006260">
    <property type="term" value="P:DNA replication"/>
    <property type="evidence" value="ECO:0007669"/>
    <property type="project" value="UniProtKB-KW"/>
</dbReference>
<dbReference type="InterPro" id="IPR004843">
    <property type="entry name" value="Calcineurin-like_PHP"/>
</dbReference>
<name>A0A7G1G570_9BACT</name>
<accession>A0A7G1G570</accession>
<dbReference type="GO" id="GO:0008408">
    <property type="term" value="F:3'-5' exonuclease activity"/>
    <property type="evidence" value="ECO:0007669"/>
    <property type="project" value="InterPro"/>
</dbReference>
<dbReference type="Proteomes" id="UP000516361">
    <property type="component" value="Chromosome"/>
</dbReference>
<dbReference type="Pfam" id="PF00149">
    <property type="entry name" value="Metallophos"/>
    <property type="match status" value="1"/>
</dbReference>
<evidence type="ECO:0000313" key="7">
    <source>
        <dbReference type="Proteomes" id="UP000516361"/>
    </source>
</evidence>
<proteinExistence type="inferred from homology"/>
<feature type="domain" description="Calcineurin-like phosphoesterase" evidence="5">
    <location>
        <begin position="1"/>
        <end position="239"/>
    </location>
</feature>
<sequence length="401" mass="46689">MKILHTADWHLGKMLEGYSRINEQREFINEFIEIVKRKNPDLIIIAGDIFDTYNPPSEAEYLFNYAIKNISEEGKRAVIIIAGNHDSPERLESIKPLANEFGVLIFGTPKSKTEYTYYKGFSVINSEESYIEILKDNEKAAIIALPYPSEKRLNEIFEKKINDKDFQKTYSERIGELFNNLSKKYFKKDTINILVSHFFVNGGSSTESERNIELGGIYTINPEHLPKNADYIALGHLHNQQKVSKHKNAFFSGSPIQYSKSESNHIKGVLFVEIQKNKKVNIEKIMLKNYKPIEIWKTNSIDEAINLCKKNSEKNVWAYLEIKTKNPLTGEEIKELKKYKKDLLEIKPIFTDILKEKTEQEFEKTYTDLELFKMYYKSINNIEPKNELVQTFLELINKVGE</sequence>
<keyword evidence="4" id="KW-0235">DNA replication</keyword>
<dbReference type="InterPro" id="IPR050535">
    <property type="entry name" value="DNA_Repair-Maintenance_Comp"/>
</dbReference>
<dbReference type="GO" id="GO:0006310">
    <property type="term" value="P:DNA recombination"/>
    <property type="evidence" value="ECO:0007669"/>
    <property type="project" value="UniProtKB-KW"/>
</dbReference>
<dbReference type="InterPro" id="IPR029052">
    <property type="entry name" value="Metallo-depent_PP-like"/>
</dbReference>
<reference evidence="6 7" key="1">
    <citation type="submission" date="2018-06" db="EMBL/GenBank/DDBJ databases">
        <title>Genome sequencing of Oceanotoga sp. sy52.</title>
        <authorList>
            <person name="Mori K."/>
        </authorList>
    </citation>
    <scope>NUCLEOTIDE SEQUENCE [LARGE SCALE GENOMIC DNA]</scope>
    <source>
        <strain evidence="7">sy52</strain>
    </source>
</reference>
<organism evidence="6 7">
    <name type="scientific">Tepiditoga spiralis</name>
    <dbReference type="NCBI Taxonomy" id="2108365"/>
    <lineage>
        <taxon>Bacteria</taxon>
        <taxon>Thermotogati</taxon>
        <taxon>Thermotogota</taxon>
        <taxon>Thermotogae</taxon>
        <taxon>Petrotogales</taxon>
        <taxon>Petrotogaceae</taxon>
        <taxon>Tepiditoga</taxon>
    </lineage>
</organism>
<keyword evidence="4" id="KW-0255">Endonuclease</keyword>
<comment type="subunit">
    <text evidence="4">Heterodimer of SbcC and SbcD.</text>
</comment>
<dbReference type="PANTHER" id="PTHR30337">
    <property type="entry name" value="COMPONENT OF ATP-DEPENDENT DSDNA EXONUCLEASE"/>
    <property type="match status" value="1"/>
</dbReference>
<keyword evidence="7" id="KW-1185">Reference proteome</keyword>
<comment type="function">
    <text evidence="4">SbcCD cleaves DNA hairpin structures. These structures can inhibit DNA replication and are intermediates in certain DNA recombination reactions. The complex acts as a 3'-&gt;5' double strand exonuclease that can open hairpins. It also has a 5' single-strand endonuclease activity.</text>
</comment>
<dbReference type="NCBIfam" id="TIGR00619">
    <property type="entry name" value="sbcd"/>
    <property type="match status" value="1"/>
</dbReference>
<evidence type="ECO:0000256" key="1">
    <source>
        <dbReference type="ARBA" id="ARBA00022722"/>
    </source>
</evidence>
<comment type="similarity">
    <text evidence="4">Belongs to the SbcD family.</text>
</comment>
<keyword evidence="2 4" id="KW-0378">Hydrolase</keyword>
<dbReference type="PANTHER" id="PTHR30337:SF0">
    <property type="entry name" value="NUCLEASE SBCCD SUBUNIT D"/>
    <property type="match status" value="1"/>
</dbReference>
<dbReference type="InParanoid" id="A0A7G1G570"/>
<evidence type="ECO:0000259" key="5">
    <source>
        <dbReference type="Pfam" id="PF00149"/>
    </source>
</evidence>
<evidence type="ECO:0000256" key="4">
    <source>
        <dbReference type="RuleBase" id="RU363069"/>
    </source>
</evidence>
<gene>
    <name evidence="4 6" type="primary">sbcD</name>
    <name evidence="6" type="ORF">OSSY52_13960</name>
</gene>
<dbReference type="EMBL" id="AP018712">
    <property type="protein sequence ID" value="BBE31255.1"/>
    <property type="molecule type" value="Genomic_DNA"/>
</dbReference>
<protein>
    <recommendedName>
        <fullName evidence="4">Nuclease SbcCD subunit D</fullName>
    </recommendedName>
</protein>
<dbReference type="RefSeq" id="WP_190613681.1">
    <property type="nucleotide sequence ID" value="NZ_AP018712.1"/>
</dbReference>
<dbReference type="GO" id="GO:0004519">
    <property type="term" value="F:endonuclease activity"/>
    <property type="evidence" value="ECO:0007669"/>
    <property type="project" value="UniProtKB-KW"/>
</dbReference>